<dbReference type="InterPro" id="IPR021146">
    <property type="entry name" value="Phage_gp6-like_head-tail"/>
</dbReference>
<evidence type="ECO:0000313" key="2">
    <source>
        <dbReference type="Proteomes" id="UP001213015"/>
    </source>
</evidence>
<dbReference type="AlphaFoldDB" id="A0AAP3M4U9"/>
<evidence type="ECO:0000313" key="1">
    <source>
        <dbReference type="EMBL" id="MCZ3845168.1"/>
    </source>
</evidence>
<dbReference type="EMBL" id="JAKHLF010000011">
    <property type="protein sequence ID" value="MCZ3845168.1"/>
    <property type="molecule type" value="Genomic_DNA"/>
</dbReference>
<protein>
    <submittedName>
        <fullName evidence="1">Phage head-tail connector protein</fullName>
    </submittedName>
</protein>
<dbReference type="Proteomes" id="UP001213015">
    <property type="component" value="Unassembled WGS sequence"/>
</dbReference>
<dbReference type="Pfam" id="PF05135">
    <property type="entry name" value="Phage_connect_1"/>
    <property type="match status" value="1"/>
</dbReference>
<accession>A0AAP3M4U9</accession>
<reference evidence="1" key="1">
    <citation type="submission" date="2022-01" db="EMBL/GenBank/DDBJ databases">
        <title>VMRC isolate genome collection.</title>
        <authorList>
            <person name="France M."/>
            <person name="Rutt L."/>
            <person name="Humphrys M."/>
            <person name="Ravel J."/>
        </authorList>
    </citation>
    <scope>NUCLEOTIDE SEQUENCE</scope>
    <source>
        <strain evidence="1">C0127B5</strain>
    </source>
</reference>
<sequence length="118" mass="13527">MDFLADVKTMLMLDDDSRDGLLKVIIQNTQRALQLRIGSEEVPEELGYIVTEVSIKRFNRIRNEGMTSYSQQGESITFNSNDFDDFKEDIEAWLRNKGKELKSLGTAYLLNPFAGDKE</sequence>
<organism evidence="1 2">
    <name type="scientific">Lactobacillus mulieris</name>
    <dbReference type="NCBI Taxonomy" id="2508708"/>
    <lineage>
        <taxon>Bacteria</taxon>
        <taxon>Bacillati</taxon>
        <taxon>Bacillota</taxon>
        <taxon>Bacilli</taxon>
        <taxon>Lactobacillales</taxon>
        <taxon>Lactobacillaceae</taxon>
        <taxon>Lactobacillus</taxon>
    </lineage>
</organism>
<name>A0AAP3M4U9_9LACO</name>
<gene>
    <name evidence="1" type="ORF">L2422_06630</name>
</gene>
<dbReference type="RefSeq" id="WP_144887364.1">
    <property type="nucleotide sequence ID" value="NZ_JAAVSE010000003.1"/>
</dbReference>
<comment type="caution">
    <text evidence="1">The sequence shown here is derived from an EMBL/GenBank/DDBJ whole genome shotgun (WGS) entry which is preliminary data.</text>
</comment>
<proteinExistence type="predicted"/>